<comment type="similarity">
    <text evidence="1">Belongs to the transketolase family.</text>
</comment>
<evidence type="ECO:0000256" key="15">
    <source>
        <dbReference type="PIRSR" id="PIRSR605478-5"/>
    </source>
</evidence>
<dbReference type="AlphaFoldDB" id="A0A078ML91"/>
<keyword evidence="7 14" id="KW-0460">Magnesium</keyword>
<dbReference type="InterPro" id="IPR009014">
    <property type="entry name" value="Transketo_C/PFOR_II"/>
</dbReference>
<feature type="binding site" evidence="13">
    <location>
        <position position="167"/>
    </location>
    <ligand>
        <name>thiamine diphosphate</name>
        <dbReference type="ChEBI" id="CHEBI:58937"/>
    </ligand>
</feature>
<feature type="binding site" evidence="12">
    <location>
        <position position="544"/>
    </location>
    <ligand>
        <name>substrate</name>
    </ligand>
</feature>
<dbReference type="PATRIC" id="fig|1461584.3.peg.1393"/>
<feature type="binding site" evidence="13">
    <location>
        <position position="74"/>
    </location>
    <ligand>
        <name>thiamine diphosphate</name>
        <dbReference type="ChEBI" id="CHEBI:58937"/>
    </ligand>
</feature>
<dbReference type="Pfam" id="PF00456">
    <property type="entry name" value="Transketolase_N"/>
    <property type="match status" value="1"/>
</dbReference>
<dbReference type="PANTHER" id="PTHR43522">
    <property type="entry name" value="TRANSKETOLASE"/>
    <property type="match status" value="1"/>
</dbReference>
<dbReference type="GO" id="GO:0000287">
    <property type="term" value="F:magnesium ion binding"/>
    <property type="evidence" value="ECO:0007669"/>
    <property type="project" value="UniProtKB-ARBA"/>
</dbReference>
<dbReference type="PROSITE" id="PS00802">
    <property type="entry name" value="TRANSKETOLASE_2"/>
    <property type="match status" value="1"/>
</dbReference>
<evidence type="ECO:0000256" key="3">
    <source>
        <dbReference type="ARBA" id="ARBA00013152"/>
    </source>
</evidence>
<dbReference type="EC" id="2.2.1.1" evidence="3 10"/>
<feature type="binding site" evidence="12">
    <location>
        <position position="493"/>
    </location>
    <ligand>
        <name>substrate</name>
    </ligand>
</feature>
<dbReference type="InterPro" id="IPR005478">
    <property type="entry name" value="Transketolase_bac-like"/>
</dbReference>
<comment type="subunit">
    <text evidence="2">Homodimer.</text>
</comment>
<dbReference type="InterPro" id="IPR029061">
    <property type="entry name" value="THDP-binding"/>
</dbReference>
<feature type="binding site" evidence="14">
    <location>
        <position position="196"/>
    </location>
    <ligand>
        <name>Mg(2+)</name>
        <dbReference type="ChEBI" id="CHEBI:18420"/>
    </ligand>
</feature>
<dbReference type="InterPro" id="IPR033247">
    <property type="entry name" value="Transketolase_fam"/>
</dbReference>
<feature type="binding site" evidence="12">
    <location>
        <position position="34"/>
    </location>
    <ligand>
        <name>substrate</name>
    </ligand>
</feature>
<name>A0A078ML91_9MICC</name>
<dbReference type="FunFam" id="3.40.50.970:FF:000003">
    <property type="entry name" value="Transketolase"/>
    <property type="match status" value="1"/>
</dbReference>
<feature type="binding site" evidence="12">
    <location>
        <position position="399"/>
    </location>
    <ligand>
        <name>substrate</name>
    </ligand>
</feature>
<dbReference type="PROSITE" id="PS00801">
    <property type="entry name" value="TRANSKETOLASE_1"/>
    <property type="match status" value="1"/>
</dbReference>
<sequence>MDEQELSWTELDRKAVDTVRVLAADAVEKVGNGHPGTAMSLAPAAYLLFQKLMRHDPSDPQWIGRDRFVLSPGHTSLTLYAQLFLSGYGLEVEDLKALRTWGSKTPGHPEYRHTDGVEITTGPLGQGLATSVGFAYAQRRLRGLLDPEAPAGTSPFDHTIWVIASDGDLQEGVTAEASSLAGHQELGNLVVIYDENHISIEDDTDIAFTEDVLKRYEAYGWHTQRVDWTRTGDYVEDVEELHRALKAAQAETSRPSIISLRTIIGWPAPNKQNTGKIHGSALGGSEVAALKEALGFDPEQTFEVDEAVLDHARQVAERGRSARRAWEESFTRWRDANPEGAAILERLQNRTLPEGWEQALPAFEAGKDMSTRAASGKVLNAIGPVLPELWGGSADLAESNNTTIEGAPSFVPAGKQTSAWSGNPYGRVLHFGIREHAAAAIVNGITMHSNTRAFAGTFLIFSDYQRPAIRLGALMGVPSIYVWTHDSIGLGEDGPTHQPVEQLASLRAIPGLDVVRPADANEVAAAWQAILENTEHPAGIVLTRQNVPTFARGEGDATADAFGSAAGTARGGYVLAEAVRDGAVVDPDVILIGTGSEVQLAVEARSELMAEGIAARVVSMPSIEWFNRQDDAYRESVLPGGVKARVSVEAGIAQGWRELVGDAGRTISLEHYGASADYRTLFREFGITSEAVAAAARDSLSAVRGGNTAPDATQAATGAESTRTGDQQ</sequence>
<feature type="binding site" evidence="13">
    <location>
        <position position="278"/>
    </location>
    <ligand>
        <name>thiamine diphosphate</name>
        <dbReference type="ChEBI" id="CHEBI:58937"/>
    </ligand>
</feature>
<evidence type="ECO:0000259" key="17">
    <source>
        <dbReference type="SMART" id="SM00861"/>
    </source>
</evidence>
<evidence type="ECO:0000256" key="2">
    <source>
        <dbReference type="ARBA" id="ARBA00011738"/>
    </source>
</evidence>
<feature type="compositionally biased region" description="Polar residues" evidence="16">
    <location>
        <begin position="710"/>
        <end position="728"/>
    </location>
</feature>
<comment type="cofactor">
    <cofactor evidence="14">
        <name>Mg(2+)</name>
        <dbReference type="ChEBI" id="CHEBI:18420"/>
    </cofactor>
    <text evidence="14">Binds 1 Mg(2+) ion per subunit. Can also utilize other divalent metal cations, such as Ca(2+), Mn(2+) and Co(2+).</text>
</comment>
<evidence type="ECO:0000256" key="4">
    <source>
        <dbReference type="ARBA" id="ARBA00016662"/>
    </source>
</evidence>
<keyword evidence="6 14" id="KW-0479">Metal-binding</keyword>
<dbReference type="FunFam" id="3.40.50.970:FF:000004">
    <property type="entry name" value="Transketolase"/>
    <property type="match status" value="1"/>
</dbReference>
<dbReference type="EMBL" id="LN483070">
    <property type="protein sequence ID" value="CEA08068.1"/>
    <property type="molecule type" value="Genomic_DNA"/>
</dbReference>
<evidence type="ECO:0000256" key="6">
    <source>
        <dbReference type="ARBA" id="ARBA00022723"/>
    </source>
</evidence>
<comment type="cofactor">
    <cofactor evidence="13">
        <name>thiamine diphosphate</name>
        <dbReference type="ChEBI" id="CHEBI:58937"/>
    </cofactor>
    <text evidence="13">Binds 1 thiamine pyrophosphate per subunit. During the reaction, the substrate forms a covalent intermediate with the cofactor.</text>
</comment>
<evidence type="ECO:0000256" key="16">
    <source>
        <dbReference type="SAM" id="MobiDB-lite"/>
    </source>
</evidence>
<dbReference type="FunFam" id="3.40.50.920:FF:000003">
    <property type="entry name" value="Transketolase"/>
    <property type="match status" value="1"/>
</dbReference>
<reference evidence="18" key="1">
    <citation type="submission" date="2014-07" db="EMBL/GenBank/DDBJ databases">
        <authorList>
            <person name="Urmite Genomes Urmite Genomes"/>
        </authorList>
    </citation>
    <scope>NUCLEOTIDE SEQUENCE</scope>
    <source>
        <strain evidence="18">11W110_air</strain>
    </source>
</reference>
<evidence type="ECO:0000256" key="14">
    <source>
        <dbReference type="PIRSR" id="PIRSR605478-4"/>
    </source>
</evidence>
<protein>
    <recommendedName>
        <fullName evidence="4 10">Transketolase</fullName>
        <ecNumber evidence="3 10">2.2.1.1</ecNumber>
    </recommendedName>
</protein>
<evidence type="ECO:0000256" key="11">
    <source>
        <dbReference type="PIRSR" id="PIRSR605478-1"/>
    </source>
</evidence>
<dbReference type="Gene3D" id="3.40.50.920">
    <property type="match status" value="1"/>
</dbReference>
<feature type="site" description="Important for catalytic activity" evidence="15">
    <location>
        <position position="278"/>
    </location>
</feature>
<dbReference type="GO" id="GO:0004802">
    <property type="term" value="F:transketolase activity"/>
    <property type="evidence" value="ECO:0007669"/>
    <property type="project" value="UniProtKB-UniRule"/>
</dbReference>
<dbReference type="PANTHER" id="PTHR43522:SF2">
    <property type="entry name" value="TRANSKETOLASE 1-RELATED"/>
    <property type="match status" value="1"/>
</dbReference>
<feature type="binding site" evidence="13">
    <location>
        <begin position="122"/>
        <end position="124"/>
    </location>
    <ligand>
        <name>thiamine diphosphate</name>
        <dbReference type="ChEBI" id="CHEBI:58937"/>
    </ligand>
</feature>
<evidence type="ECO:0000313" key="18">
    <source>
        <dbReference type="EMBL" id="CEA08068.1"/>
    </source>
</evidence>
<comment type="catalytic activity">
    <reaction evidence="9">
        <text>D-sedoheptulose 7-phosphate + D-glyceraldehyde 3-phosphate = aldehydo-D-ribose 5-phosphate + D-xylulose 5-phosphate</text>
        <dbReference type="Rhea" id="RHEA:10508"/>
        <dbReference type="ChEBI" id="CHEBI:57483"/>
        <dbReference type="ChEBI" id="CHEBI:57737"/>
        <dbReference type="ChEBI" id="CHEBI:58273"/>
        <dbReference type="ChEBI" id="CHEBI:59776"/>
        <dbReference type="EC" id="2.2.1.1"/>
    </reaction>
</comment>
<dbReference type="CDD" id="cd02012">
    <property type="entry name" value="TPP_TK"/>
    <property type="match status" value="1"/>
</dbReference>
<feature type="binding site" evidence="13">
    <location>
        <position position="461"/>
    </location>
    <ligand>
        <name>thiamine diphosphate</name>
        <dbReference type="ChEBI" id="CHEBI:58937"/>
    </ligand>
</feature>
<evidence type="ECO:0000256" key="10">
    <source>
        <dbReference type="NCBIfam" id="TIGR00232"/>
    </source>
</evidence>
<accession>A0A078ML91</accession>
<dbReference type="SUPFAM" id="SSF52518">
    <property type="entry name" value="Thiamin diphosphate-binding fold (THDP-binding)"/>
    <property type="match status" value="2"/>
</dbReference>
<feature type="binding site" evidence="12">
    <location>
        <position position="278"/>
    </location>
    <ligand>
        <name>substrate</name>
    </ligand>
</feature>
<feature type="binding site" evidence="13">
    <location>
        <position position="196"/>
    </location>
    <ligand>
        <name>thiamine diphosphate</name>
        <dbReference type="ChEBI" id="CHEBI:58937"/>
    </ligand>
</feature>
<feature type="active site" description="Proton donor" evidence="11">
    <location>
        <position position="435"/>
    </location>
</feature>
<evidence type="ECO:0000256" key="13">
    <source>
        <dbReference type="PIRSR" id="PIRSR605478-3"/>
    </source>
</evidence>
<dbReference type="SMART" id="SM00861">
    <property type="entry name" value="Transket_pyr"/>
    <property type="match status" value="1"/>
</dbReference>
<keyword evidence="5" id="KW-0808">Transferase</keyword>
<dbReference type="Pfam" id="PF02779">
    <property type="entry name" value="Transket_pyr"/>
    <property type="match status" value="1"/>
</dbReference>
<dbReference type="InterPro" id="IPR049557">
    <property type="entry name" value="Transketolase_CS"/>
</dbReference>
<evidence type="ECO:0000256" key="8">
    <source>
        <dbReference type="ARBA" id="ARBA00023052"/>
    </source>
</evidence>
<feature type="site" description="Important for catalytic activity" evidence="15">
    <location>
        <position position="34"/>
    </location>
</feature>
<feature type="binding site" evidence="12">
    <location>
        <position position="485"/>
    </location>
    <ligand>
        <name>substrate</name>
    </ligand>
</feature>
<feature type="domain" description="Transketolase-like pyrimidine-binding" evidence="17">
    <location>
        <begin position="369"/>
        <end position="549"/>
    </location>
</feature>
<feature type="binding site" evidence="12">
    <location>
        <position position="372"/>
    </location>
    <ligand>
        <name>substrate</name>
    </ligand>
</feature>
<dbReference type="InterPro" id="IPR055152">
    <property type="entry name" value="Transketolase-like_C_2"/>
</dbReference>
<dbReference type="InterPro" id="IPR005474">
    <property type="entry name" value="Transketolase_N"/>
</dbReference>
<dbReference type="GO" id="GO:0005829">
    <property type="term" value="C:cytosol"/>
    <property type="evidence" value="ECO:0007669"/>
    <property type="project" value="TreeGrafter"/>
</dbReference>
<evidence type="ECO:0000256" key="5">
    <source>
        <dbReference type="ARBA" id="ARBA00022679"/>
    </source>
</evidence>
<evidence type="ECO:0000256" key="12">
    <source>
        <dbReference type="PIRSR" id="PIRSR605478-2"/>
    </source>
</evidence>
<dbReference type="Gene3D" id="3.40.50.970">
    <property type="match status" value="2"/>
</dbReference>
<dbReference type="CDD" id="cd07033">
    <property type="entry name" value="TPP_PYR_DXS_TK_like"/>
    <property type="match status" value="1"/>
</dbReference>
<organism evidence="18">
    <name type="scientific">Arthrobacter saudimassiliensis</name>
    <dbReference type="NCBI Taxonomy" id="1461584"/>
    <lineage>
        <taxon>Bacteria</taxon>
        <taxon>Bacillati</taxon>
        <taxon>Actinomycetota</taxon>
        <taxon>Actinomycetes</taxon>
        <taxon>Micrococcales</taxon>
        <taxon>Micrococcaceae</taxon>
        <taxon>Arthrobacter</taxon>
    </lineage>
</organism>
<dbReference type="InterPro" id="IPR005475">
    <property type="entry name" value="Transketolase-like_Pyr-bd"/>
</dbReference>
<evidence type="ECO:0000256" key="9">
    <source>
        <dbReference type="ARBA" id="ARBA00049473"/>
    </source>
</evidence>
<proteinExistence type="inferred from homology"/>
<dbReference type="NCBIfam" id="TIGR00232">
    <property type="entry name" value="tktlase_bact"/>
    <property type="match status" value="1"/>
</dbReference>
<dbReference type="Pfam" id="PF22613">
    <property type="entry name" value="Transketolase_C_1"/>
    <property type="match status" value="1"/>
</dbReference>
<evidence type="ECO:0000256" key="1">
    <source>
        <dbReference type="ARBA" id="ARBA00007131"/>
    </source>
</evidence>
<keyword evidence="8 13" id="KW-0786">Thiamine pyrophosphate</keyword>
<feature type="region of interest" description="Disordered" evidence="16">
    <location>
        <begin position="700"/>
        <end position="728"/>
    </location>
</feature>
<dbReference type="GO" id="GO:0006098">
    <property type="term" value="P:pentose-phosphate shunt"/>
    <property type="evidence" value="ECO:0007669"/>
    <property type="project" value="TreeGrafter"/>
</dbReference>
<evidence type="ECO:0000256" key="7">
    <source>
        <dbReference type="ARBA" id="ARBA00022842"/>
    </source>
</evidence>
<gene>
    <name evidence="18" type="primary">tkt</name>
    <name evidence="18" type="ORF">BN1051_01405</name>
</gene>
<feature type="binding site" evidence="12">
    <location>
        <position position="497"/>
    </location>
    <ligand>
        <name>substrate</name>
    </ligand>
</feature>
<dbReference type="InterPro" id="IPR020826">
    <property type="entry name" value="Transketolase_BS"/>
</dbReference>
<feature type="binding site" evidence="14">
    <location>
        <position position="166"/>
    </location>
    <ligand>
        <name>Mg(2+)</name>
        <dbReference type="ChEBI" id="CHEBI:18420"/>
    </ligand>
</feature>
<dbReference type="SUPFAM" id="SSF52922">
    <property type="entry name" value="TK C-terminal domain-like"/>
    <property type="match status" value="1"/>
</dbReference>
<feature type="binding site" evidence="14">
    <location>
        <position position="198"/>
    </location>
    <ligand>
        <name>Mg(2+)</name>
        <dbReference type="ChEBI" id="CHEBI:18420"/>
    </ligand>
</feature>